<proteinExistence type="predicted"/>
<reference evidence="1 2" key="1">
    <citation type="journal article" date="2022" name="Nat. Ecol. Evol.">
        <title>A masculinizing supergene underlies an exaggerated male reproductive morph in a spider.</title>
        <authorList>
            <person name="Hendrickx F."/>
            <person name="De Corte Z."/>
            <person name="Sonet G."/>
            <person name="Van Belleghem S.M."/>
            <person name="Kostlbacher S."/>
            <person name="Vangestel C."/>
        </authorList>
    </citation>
    <scope>NUCLEOTIDE SEQUENCE [LARGE SCALE GENOMIC DNA]</scope>
    <source>
        <strain evidence="1">W744_W776</strain>
    </source>
</reference>
<keyword evidence="2" id="KW-1185">Reference proteome</keyword>
<dbReference type="AlphaFoldDB" id="A0AAV6VQ31"/>
<feature type="non-terminal residue" evidence="1">
    <location>
        <position position="1"/>
    </location>
</feature>
<evidence type="ECO:0000313" key="1">
    <source>
        <dbReference type="EMBL" id="KAG8198230.1"/>
    </source>
</evidence>
<gene>
    <name evidence="1" type="ORF">JTE90_021487</name>
</gene>
<sequence>ATSTEKIRHTKTSINI</sequence>
<dbReference type="EMBL" id="JAFNEN010000041">
    <property type="protein sequence ID" value="KAG8198230.1"/>
    <property type="molecule type" value="Genomic_DNA"/>
</dbReference>
<dbReference type="Proteomes" id="UP000827092">
    <property type="component" value="Unassembled WGS sequence"/>
</dbReference>
<evidence type="ECO:0000313" key="2">
    <source>
        <dbReference type="Proteomes" id="UP000827092"/>
    </source>
</evidence>
<comment type="caution">
    <text evidence="1">The sequence shown here is derived from an EMBL/GenBank/DDBJ whole genome shotgun (WGS) entry which is preliminary data.</text>
</comment>
<name>A0AAV6VQ31_9ARAC</name>
<organism evidence="1 2">
    <name type="scientific">Oedothorax gibbosus</name>
    <dbReference type="NCBI Taxonomy" id="931172"/>
    <lineage>
        <taxon>Eukaryota</taxon>
        <taxon>Metazoa</taxon>
        <taxon>Ecdysozoa</taxon>
        <taxon>Arthropoda</taxon>
        <taxon>Chelicerata</taxon>
        <taxon>Arachnida</taxon>
        <taxon>Araneae</taxon>
        <taxon>Araneomorphae</taxon>
        <taxon>Entelegynae</taxon>
        <taxon>Araneoidea</taxon>
        <taxon>Linyphiidae</taxon>
        <taxon>Erigoninae</taxon>
        <taxon>Oedothorax</taxon>
    </lineage>
</organism>
<protein>
    <submittedName>
        <fullName evidence="1">Uncharacterized protein</fullName>
    </submittedName>
</protein>
<accession>A0AAV6VQ31</accession>